<dbReference type="AlphaFoldDB" id="A0A242A1X0"/>
<accession>A0A242A1X0</accession>
<protein>
    <recommendedName>
        <fullName evidence="3">HTH tetR-type domain-containing protein</fullName>
    </recommendedName>
</protein>
<reference evidence="1 2" key="1">
    <citation type="submission" date="2017-05" db="EMBL/GenBank/DDBJ databases">
        <title>The Genome Sequence of Enterococcus sp. 8G7_MSG3316.</title>
        <authorList>
            <consortium name="The Broad Institute Genomics Platform"/>
            <consortium name="The Broad Institute Genomic Center for Infectious Diseases"/>
            <person name="Earl A."/>
            <person name="Manson A."/>
            <person name="Schwartman J."/>
            <person name="Gilmore M."/>
            <person name="Abouelleil A."/>
            <person name="Cao P."/>
            <person name="Chapman S."/>
            <person name="Cusick C."/>
            <person name="Shea T."/>
            <person name="Young S."/>
            <person name="Neafsey D."/>
            <person name="Nusbaum C."/>
            <person name="Birren B."/>
        </authorList>
    </citation>
    <scope>NUCLEOTIDE SEQUENCE [LARGE SCALE GENOMIC DNA]</scope>
    <source>
        <strain evidence="1 2">8G7_MSG3316</strain>
    </source>
</reference>
<dbReference type="RefSeq" id="WP_086273138.1">
    <property type="nucleotide sequence ID" value="NZ_NGKU01000001.1"/>
</dbReference>
<dbReference type="Gene3D" id="1.10.357.10">
    <property type="entry name" value="Tetracycline Repressor, domain 2"/>
    <property type="match status" value="1"/>
</dbReference>
<dbReference type="SUPFAM" id="SSF46689">
    <property type="entry name" value="Homeodomain-like"/>
    <property type="match status" value="1"/>
</dbReference>
<evidence type="ECO:0008006" key="3">
    <source>
        <dbReference type="Google" id="ProtNLM"/>
    </source>
</evidence>
<dbReference type="OrthoDB" id="66596at2"/>
<evidence type="ECO:0000313" key="1">
    <source>
        <dbReference type="EMBL" id="OTN75035.1"/>
    </source>
</evidence>
<proteinExistence type="predicted"/>
<dbReference type="InterPro" id="IPR009057">
    <property type="entry name" value="Homeodomain-like_sf"/>
</dbReference>
<dbReference type="Proteomes" id="UP000195043">
    <property type="component" value="Unassembled WGS sequence"/>
</dbReference>
<organism evidence="1 2">
    <name type="scientific">Candidatus Enterococcus testudinis</name>
    <dbReference type="NCBI Taxonomy" id="1834191"/>
    <lineage>
        <taxon>Bacteria</taxon>
        <taxon>Bacillati</taxon>
        <taxon>Bacillota</taxon>
        <taxon>Bacilli</taxon>
        <taxon>Lactobacillales</taxon>
        <taxon>Enterococcaceae</taxon>
        <taxon>Enterococcus</taxon>
    </lineage>
</organism>
<comment type="caution">
    <text evidence="1">The sequence shown here is derived from an EMBL/GenBank/DDBJ whole genome shotgun (WGS) entry which is preliminary data.</text>
</comment>
<gene>
    <name evidence="1" type="ORF">A5886_000079</name>
</gene>
<name>A0A242A1X0_9ENTE</name>
<sequence>MRKANITKNYLILCLKKYISEHYTKKITVRGIAAYAGTSTQPIYLNFSSMQQFKEAMVADVFLDIHKTTNPAMGNVDALYSYWFNYYAFACRNQYLFYALFLENIGCGHCVQDHSYHYFVESINQSEVFANASCKDIRKIHDEALIFFVGLILTYPKKVDMMDLPSFMQDTQDYWYRRIVDPKTAYKDIIPQSLIDAGLIMWDE</sequence>
<dbReference type="EMBL" id="NGKU01000001">
    <property type="protein sequence ID" value="OTN75035.1"/>
    <property type="molecule type" value="Genomic_DNA"/>
</dbReference>
<evidence type="ECO:0000313" key="2">
    <source>
        <dbReference type="Proteomes" id="UP000195043"/>
    </source>
</evidence>
<keyword evidence="2" id="KW-1185">Reference proteome</keyword>